<dbReference type="EMBL" id="AZBU02000009">
    <property type="protein sequence ID" value="TKR65531.1"/>
    <property type="molecule type" value="Genomic_DNA"/>
</dbReference>
<accession>A0A4U5M971</accession>
<reference evidence="2 3" key="2">
    <citation type="journal article" date="2019" name="G3 (Bethesda)">
        <title>Hybrid Assembly of the Genome of the Entomopathogenic Nematode Steinernema carpocapsae Identifies the X-Chromosome.</title>
        <authorList>
            <person name="Serra L."/>
            <person name="Macchietto M."/>
            <person name="Macias-Munoz A."/>
            <person name="McGill C.J."/>
            <person name="Rodriguez I.M."/>
            <person name="Rodriguez B."/>
            <person name="Murad R."/>
            <person name="Mortazavi A."/>
        </authorList>
    </citation>
    <scope>NUCLEOTIDE SEQUENCE [LARGE SCALE GENOMIC DNA]</scope>
    <source>
        <strain evidence="2 3">ALL</strain>
    </source>
</reference>
<organism evidence="2 3">
    <name type="scientific">Steinernema carpocapsae</name>
    <name type="common">Entomopathogenic nematode</name>
    <dbReference type="NCBI Taxonomy" id="34508"/>
    <lineage>
        <taxon>Eukaryota</taxon>
        <taxon>Metazoa</taxon>
        <taxon>Ecdysozoa</taxon>
        <taxon>Nematoda</taxon>
        <taxon>Chromadorea</taxon>
        <taxon>Rhabditida</taxon>
        <taxon>Tylenchina</taxon>
        <taxon>Panagrolaimomorpha</taxon>
        <taxon>Strongyloidoidea</taxon>
        <taxon>Steinernematidae</taxon>
        <taxon>Steinernema</taxon>
    </lineage>
</organism>
<evidence type="ECO:0000313" key="3">
    <source>
        <dbReference type="Proteomes" id="UP000298663"/>
    </source>
</evidence>
<reference evidence="2 3" key="1">
    <citation type="journal article" date="2015" name="Genome Biol.">
        <title>Comparative genomics of Steinernema reveals deeply conserved gene regulatory networks.</title>
        <authorList>
            <person name="Dillman A.R."/>
            <person name="Macchietto M."/>
            <person name="Porter C.F."/>
            <person name="Rogers A."/>
            <person name="Williams B."/>
            <person name="Antoshechkin I."/>
            <person name="Lee M.M."/>
            <person name="Goodwin Z."/>
            <person name="Lu X."/>
            <person name="Lewis E.E."/>
            <person name="Goodrich-Blair H."/>
            <person name="Stock S.P."/>
            <person name="Adams B.J."/>
            <person name="Sternberg P.W."/>
            <person name="Mortazavi A."/>
        </authorList>
    </citation>
    <scope>NUCLEOTIDE SEQUENCE [LARGE SCALE GENOMIC DNA]</scope>
    <source>
        <strain evidence="2 3">ALL</strain>
    </source>
</reference>
<evidence type="ECO:0000256" key="1">
    <source>
        <dbReference type="SAM" id="Coils"/>
    </source>
</evidence>
<evidence type="ECO:0000313" key="2">
    <source>
        <dbReference type="EMBL" id="TKR65531.1"/>
    </source>
</evidence>
<sequence length="174" mass="20599">MVFRDSKTISSTYRAIKQLQETQLQNARERLEEIRNENNALLVRQKQHQVHEIFHKQLKEKNEKIETLETAMAEMQTRMEAMEERLSKTLTMQAYQIPEVQNTTQELPGSYQEMGQAQNFPNESDAIYTLNNTVINHRDCLESQNQAILQLQNEMKEVQHQQATTHQQHFWIQS</sequence>
<dbReference type="AlphaFoldDB" id="A0A4U5M971"/>
<protein>
    <submittedName>
        <fullName evidence="2">Uncharacterized protein</fullName>
    </submittedName>
</protein>
<name>A0A4U5M971_STECR</name>
<dbReference type="Proteomes" id="UP000298663">
    <property type="component" value="Unassembled WGS sequence"/>
</dbReference>
<comment type="caution">
    <text evidence="2">The sequence shown here is derived from an EMBL/GenBank/DDBJ whole genome shotgun (WGS) entry which is preliminary data.</text>
</comment>
<gene>
    <name evidence="2" type="ORF">L596_025922</name>
</gene>
<keyword evidence="1" id="KW-0175">Coiled coil</keyword>
<proteinExistence type="predicted"/>
<keyword evidence="3" id="KW-1185">Reference proteome</keyword>
<feature type="coiled-coil region" evidence="1">
    <location>
        <begin position="17"/>
        <end position="92"/>
    </location>
</feature>